<dbReference type="EMBL" id="VIVN01000020">
    <property type="protein sequence ID" value="TWD92205.1"/>
    <property type="molecule type" value="Genomic_DNA"/>
</dbReference>
<evidence type="ECO:0000313" key="2">
    <source>
        <dbReference type="Proteomes" id="UP000319671"/>
    </source>
</evidence>
<dbReference type="AlphaFoldDB" id="A0A561CLV1"/>
<dbReference type="InterPro" id="IPR017642">
    <property type="entry name" value="DNA_S_mod_DndB"/>
</dbReference>
<evidence type="ECO:0000313" key="1">
    <source>
        <dbReference type="EMBL" id="TWD92205.1"/>
    </source>
</evidence>
<dbReference type="InterPro" id="IPR017601">
    <property type="entry name" value="DGQHR-contain_dom"/>
</dbReference>
<protein>
    <submittedName>
        <fullName evidence="1">DGQHR domain-containing protein</fullName>
    </submittedName>
</protein>
<dbReference type="Proteomes" id="UP000319671">
    <property type="component" value="Unassembled WGS sequence"/>
</dbReference>
<dbReference type="NCBIfam" id="TIGR03187">
    <property type="entry name" value="DGQHR"/>
    <property type="match status" value="1"/>
</dbReference>
<sequence length="377" mass="43237">MIINQFVSLKQNNINMFMITLFVKDIIKNYEVDIYDQDENPLGYQRSPIPTHYRDIAKYFLNTSSIFLPSAIIGAVNKNQIKISNQNTLEIQGKIRIVDGQHRIKGFEYAIGLGAKLGINREKIIQQMQEFQLPVILMEIDKSSPSEKLNEVIAFIDINSKGKKVSTDLAISLRNEMYKTNEDYLLDEIKLQERIATETAQSLTKSADSLWFKAIKHTPSDKGRIISINLFNKSLLPIIKHFIELTPPINNKEVTIISKELESFINETWVAIYKRWPKCFTNTKTFNKDFNIQKGIGVHALHLVLEESLTKIRQEFSNANSPLKDILTKSFIDFHEVLELSTVEEDDWSAGGKFSGYNSASGFNKVKFYLLNGRFPD</sequence>
<name>A0A561CLV1_9BACI</name>
<keyword evidence="2" id="KW-1185">Reference proteome</keyword>
<reference evidence="1 2" key="1">
    <citation type="submission" date="2019-06" db="EMBL/GenBank/DDBJ databases">
        <title>Sorghum-associated microbial communities from plants grown in Nebraska, USA.</title>
        <authorList>
            <person name="Schachtman D."/>
        </authorList>
    </citation>
    <scope>NUCLEOTIDE SEQUENCE [LARGE SCALE GENOMIC DNA]</scope>
    <source>
        <strain evidence="1 2">2482</strain>
    </source>
</reference>
<accession>A0A561CLV1</accession>
<gene>
    <name evidence="1" type="ORF">FB550_12017</name>
</gene>
<proteinExistence type="predicted"/>
<comment type="caution">
    <text evidence="1">The sequence shown here is derived from an EMBL/GenBank/DDBJ whole genome shotgun (WGS) entry which is preliminary data.</text>
</comment>
<dbReference type="RefSeq" id="WP_144568035.1">
    <property type="nucleotide sequence ID" value="NZ_VIVN01000020.1"/>
</dbReference>
<organism evidence="1 2">
    <name type="scientific">Neobacillus bataviensis</name>
    <dbReference type="NCBI Taxonomy" id="220685"/>
    <lineage>
        <taxon>Bacteria</taxon>
        <taxon>Bacillati</taxon>
        <taxon>Bacillota</taxon>
        <taxon>Bacilli</taxon>
        <taxon>Bacillales</taxon>
        <taxon>Bacillaceae</taxon>
        <taxon>Neobacillus</taxon>
    </lineage>
</organism>
<dbReference type="Pfam" id="PF14072">
    <property type="entry name" value="DndB"/>
    <property type="match status" value="1"/>
</dbReference>